<keyword evidence="8" id="KW-1185">Reference proteome</keyword>
<sequence>MKSLLPLRFLLCATVLLAGSFAMAPAHADSGTEPLADILNAPDSAGLGFVTRMEASPYRDGGVRYDLLPLYLYEGERLFLHANRAGVKLFNEGGRNDGQRLDLFVEQRLEGFPVNNPPASLAGMAARDSGLDMGLSYQYRQPWGTLKAEYVHDIGQTYKGGETRLGYSYDWRSGPWTLRPNLTVSFRDAKLNNYYYGVLPGEATATRPAYAPGWGISTSVGLYGSYDMSQRWRLLAGVSATVLGNSAKDSPIVQKRVLPAVYVGAVYDFGGHKREWAEKDSPTYFKLMYGKAAEPSCHLAKIITARCFSTASSNATYISGIQVGKPFIQNLNGWPLDFVGYVGLTNHDDRGLQTNGVQLDVFMKAIYSGFPWSHRVKTRLGLGVGLSAAQRVPYTEVSSQAGKTTSRLLNYLDPTIDVSLGDLFGSRALKETYIGFGVSHRSGIFGASRLLGNVNGGSNYLYTYIETAL</sequence>
<feature type="signal peptide" evidence="6">
    <location>
        <begin position="1"/>
        <end position="28"/>
    </location>
</feature>
<evidence type="ECO:0000256" key="2">
    <source>
        <dbReference type="ARBA" id="ARBA00005722"/>
    </source>
</evidence>
<keyword evidence="4" id="KW-0472">Membrane</keyword>
<comment type="similarity">
    <text evidence="2">Belongs to the MipA/OmpV family.</text>
</comment>
<evidence type="ECO:0000256" key="6">
    <source>
        <dbReference type="SAM" id="SignalP"/>
    </source>
</evidence>
<evidence type="ECO:0000256" key="5">
    <source>
        <dbReference type="ARBA" id="ARBA00023237"/>
    </source>
</evidence>
<feature type="chain" id="PRO_5047186398" evidence="6">
    <location>
        <begin position="29"/>
        <end position="469"/>
    </location>
</feature>
<evidence type="ECO:0000256" key="3">
    <source>
        <dbReference type="ARBA" id="ARBA00022729"/>
    </source>
</evidence>
<comment type="subcellular location">
    <subcellularLocation>
        <location evidence="1">Cell outer membrane</location>
    </subcellularLocation>
</comment>
<evidence type="ECO:0000313" key="8">
    <source>
        <dbReference type="Proteomes" id="UP001596270"/>
    </source>
</evidence>
<gene>
    <name evidence="7" type="ORF">ACFQND_09660</name>
</gene>
<dbReference type="RefSeq" id="WP_371437118.1">
    <property type="nucleotide sequence ID" value="NZ_JBHSRS010000018.1"/>
</dbReference>
<evidence type="ECO:0000313" key="7">
    <source>
        <dbReference type="EMBL" id="MFC6281496.1"/>
    </source>
</evidence>
<proteinExistence type="inferred from homology"/>
<keyword evidence="5" id="KW-0998">Cell outer membrane</keyword>
<dbReference type="Proteomes" id="UP001596270">
    <property type="component" value="Unassembled WGS sequence"/>
</dbReference>
<evidence type="ECO:0000256" key="1">
    <source>
        <dbReference type="ARBA" id="ARBA00004442"/>
    </source>
</evidence>
<dbReference type="PANTHER" id="PTHR38776">
    <property type="entry name" value="MLTA-INTERACTING PROTEIN-RELATED"/>
    <property type="match status" value="1"/>
</dbReference>
<organism evidence="7 8">
    <name type="scientific">Polaromonas aquatica</name>
    <dbReference type="NCBI Taxonomy" id="332657"/>
    <lineage>
        <taxon>Bacteria</taxon>
        <taxon>Pseudomonadati</taxon>
        <taxon>Pseudomonadota</taxon>
        <taxon>Betaproteobacteria</taxon>
        <taxon>Burkholderiales</taxon>
        <taxon>Comamonadaceae</taxon>
        <taxon>Polaromonas</taxon>
    </lineage>
</organism>
<protein>
    <submittedName>
        <fullName evidence="7">MipA/OmpV family protein</fullName>
    </submittedName>
</protein>
<evidence type="ECO:0000256" key="4">
    <source>
        <dbReference type="ARBA" id="ARBA00023136"/>
    </source>
</evidence>
<accession>A0ABW1TYD9</accession>
<dbReference type="PANTHER" id="PTHR38776:SF1">
    <property type="entry name" value="MLTA-INTERACTING PROTEIN-RELATED"/>
    <property type="match status" value="1"/>
</dbReference>
<dbReference type="InterPro" id="IPR010583">
    <property type="entry name" value="MipA"/>
</dbReference>
<reference evidence="8" key="1">
    <citation type="journal article" date="2019" name="Int. J. Syst. Evol. Microbiol.">
        <title>The Global Catalogue of Microorganisms (GCM) 10K type strain sequencing project: providing services to taxonomists for standard genome sequencing and annotation.</title>
        <authorList>
            <consortium name="The Broad Institute Genomics Platform"/>
            <consortium name="The Broad Institute Genome Sequencing Center for Infectious Disease"/>
            <person name="Wu L."/>
            <person name="Ma J."/>
        </authorList>
    </citation>
    <scope>NUCLEOTIDE SEQUENCE [LARGE SCALE GENOMIC DNA]</scope>
    <source>
        <strain evidence="8">CCUG 39402</strain>
    </source>
</reference>
<dbReference type="EMBL" id="JBHSRS010000018">
    <property type="protein sequence ID" value="MFC6281496.1"/>
    <property type="molecule type" value="Genomic_DNA"/>
</dbReference>
<keyword evidence="3 6" id="KW-0732">Signal</keyword>
<name>A0ABW1TYD9_9BURK</name>
<dbReference type="Pfam" id="PF06629">
    <property type="entry name" value="MipA"/>
    <property type="match status" value="1"/>
</dbReference>
<comment type="caution">
    <text evidence="7">The sequence shown here is derived from an EMBL/GenBank/DDBJ whole genome shotgun (WGS) entry which is preliminary data.</text>
</comment>